<protein>
    <submittedName>
        <fullName evidence="1">Uncharacterized protein (DUF924 family)</fullName>
    </submittedName>
</protein>
<name>A0A562N888_9HYPH</name>
<keyword evidence="2" id="KW-1185">Reference proteome</keyword>
<dbReference type="Proteomes" id="UP000317122">
    <property type="component" value="Unassembled WGS sequence"/>
</dbReference>
<sequence>MQSLDWASAEPDTVLNFWFPTDGHETDFDTHSAFWKWRMRGGADVAIRERYSNLTEAAAKGQLDHWVETPRGRLALVIALDQFSRSVWRGTPAAFAQDIKATRLVLDGLKNGHYDALPHVWEKAFCLIANAHCEGPDHLERMERSLSLAKALVETAPEHLRVSYRVVEDQNRLARDVVAKFGRHPHRNAVLGRVSTLAEEAYIAAGEFPHERKIPPTKEGIEQMLAKRAPGQFRR</sequence>
<dbReference type="Gene3D" id="1.25.40.10">
    <property type="entry name" value="Tetratricopeptide repeat domain"/>
    <property type="match status" value="1"/>
</dbReference>
<dbReference type="EMBL" id="VLKT01000038">
    <property type="protein sequence ID" value="TWI28356.1"/>
    <property type="molecule type" value="Genomic_DNA"/>
</dbReference>
<dbReference type="InterPro" id="IPR010323">
    <property type="entry name" value="DUF924"/>
</dbReference>
<organism evidence="1 2">
    <name type="scientific">Mesorhizobium tianshanense</name>
    <dbReference type="NCBI Taxonomy" id="39844"/>
    <lineage>
        <taxon>Bacteria</taxon>
        <taxon>Pseudomonadati</taxon>
        <taxon>Pseudomonadota</taxon>
        <taxon>Alphaproteobacteria</taxon>
        <taxon>Hyphomicrobiales</taxon>
        <taxon>Phyllobacteriaceae</taxon>
        <taxon>Mesorhizobium</taxon>
    </lineage>
</organism>
<proteinExistence type="predicted"/>
<reference evidence="1 2" key="1">
    <citation type="journal article" date="2015" name="Stand. Genomic Sci.">
        <title>Genomic Encyclopedia of Bacterial and Archaeal Type Strains, Phase III: the genomes of soil and plant-associated and newly described type strains.</title>
        <authorList>
            <person name="Whitman W.B."/>
            <person name="Woyke T."/>
            <person name="Klenk H.P."/>
            <person name="Zhou Y."/>
            <person name="Lilburn T.G."/>
            <person name="Beck B.J."/>
            <person name="De Vos P."/>
            <person name="Vandamme P."/>
            <person name="Eisen J.A."/>
            <person name="Garrity G."/>
            <person name="Hugenholtz P."/>
            <person name="Kyrpides N.C."/>
        </authorList>
    </citation>
    <scope>NUCLEOTIDE SEQUENCE [LARGE SCALE GENOMIC DNA]</scope>
    <source>
        <strain evidence="1 2">CGMCC 1.2546</strain>
    </source>
</reference>
<accession>A0A562N888</accession>
<evidence type="ECO:0000313" key="1">
    <source>
        <dbReference type="EMBL" id="TWI28356.1"/>
    </source>
</evidence>
<dbReference type="SUPFAM" id="SSF48452">
    <property type="entry name" value="TPR-like"/>
    <property type="match status" value="1"/>
</dbReference>
<dbReference type="RefSeq" id="WP_145721267.1">
    <property type="nucleotide sequence ID" value="NZ_BSPF01000049.1"/>
</dbReference>
<dbReference type="InterPro" id="IPR011990">
    <property type="entry name" value="TPR-like_helical_dom_sf"/>
</dbReference>
<dbReference type="AlphaFoldDB" id="A0A562N888"/>
<comment type="caution">
    <text evidence="1">The sequence shown here is derived from an EMBL/GenBank/DDBJ whole genome shotgun (WGS) entry which is preliminary data.</text>
</comment>
<evidence type="ECO:0000313" key="2">
    <source>
        <dbReference type="Proteomes" id="UP000317122"/>
    </source>
</evidence>
<gene>
    <name evidence="1" type="ORF">IQ26_05234</name>
</gene>
<dbReference type="Gene3D" id="1.20.58.320">
    <property type="entry name" value="TPR-like"/>
    <property type="match status" value="1"/>
</dbReference>
<dbReference type="OrthoDB" id="7593450at2"/>
<dbReference type="Pfam" id="PF06041">
    <property type="entry name" value="DUF924"/>
    <property type="match status" value="1"/>
</dbReference>